<protein>
    <submittedName>
        <fullName evidence="2">Uncharacterized protein</fullName>
    </submittedName>
</protein>
<evidence type="ECO:0000313" key="2">
    <source>
        <dbReference type="EMBL" id="KZT38505.1"/>
    </source>
</evidence>
<dbReference type="Proteomes" id="UP000076798">
    <property type="component" value="Unassembled WGS sequence"/>
</dbReference>
<feature type="compositionally biased region" description="Basic residues" evidence="1">
    <location>
        <begin position="28"/>
        <end position="44"/>
    </location>
</feature>
<proteinExistence type="predicted"/>
<accession>A0A166DGK0</accession>
<gene>
    <name evidence="2" type="ORF">SISSUDRAFT_1046935</name>
</gene>
<evidence type="ECO:0000256" key="1">
    <source>
        <dbReference type="SAM" id="MobiDB-lite"/>
    </source>
</evidence>
<name>A0A166DGK0_9AGAM</name>
<keyword evidence="3" id="KW-1185">Reference proteome</keyword>
<reference evidence="2 3" key="1">
    <citation type="journal article" date="2016" name="Mol. Biol. Evol.">
        <title>Comparative Genomics of Early-Diverging Mushroom-Forming Fungi Provides Insights into the Origins of Lignocellulose Decay Capabilities.</title>
        <authorList>
            <person name="Nagy L.G."/>
            <person name="Riley R."/>
            <person name="Tritt A."/>
            <person name="Adam C."/>
            <person name="Daum C."/>
            <person name="Floudas D."/>
            <person name="Sun H."/>
            <person name="Yadav J.S."/>
            <person name="Pangilinan J."/>
            <person name="Larsson K.H."/>
            <person name="Matsuura K."/>
            <person name="Barry K."/>
            <person name="Labutti K."/>
            <person name="Kuo R."/>
            <person name="Ohm R.A."/>
            <person name="Bhattacharya S.S."/>
            <person name="Shirouzu T."/>
            <person name="Yoshinaga Y."/>
            <person name="Martin F.M."/>
            <person name="Grigoriev I.V."/>
            <person name="Hibbett D.S."/>
        </authorList>
    </citation>
    <scope>NUCLEOTIDE SEQUENCE [LARGE SCALE GENOMIC DNA]</scope>
    <source>
        <strain evidence="2 3">HHB10207 ss-3</strain>
    </source>
</reference>
<dbReference type="EMBL" id="KV428062">
    <property type="protein sequence ID" value="KZT38505.1"/>
    <property type="molecule type" value="Genomic_DNA"/>
</dbReference>
<sequence length="87" mass="9438">MGVANSVLEKNAWARPRRHGHAPEGRTPKRRVSPRAPAHPRLKALRSAQRRLGMPKGPREALPAHGHEPPSEVPISICLACGSDSES</sequence>
<feature type="region of interest" description="Disordered" evidence="1">
    <location>
        <begin position="1"/>
        <end position="75"/>
    </location>
</feature>
<organism evidence="2 3">
    <name type="scientific">Sistotremastrum suecicum HHB10207 ss-3</name>
    <dbReference type="NCBI Taxonomy" id="1314776"/>
    <lineage>
        <taxon>Eukaryota</taxon>
        <taxon>Fungi</taxon>
        <taxon>Dikarya</taxon>
        <taxon>Basidiomycota</taxon>
        <taxon>Agaricomycotina</taxon>
        <taxon>Agaricomycetes</taxon>
        <taxon>Sistotremastrales</taxon>
        <taxon>Sistotremastraceae</taxon>
        <taxon>Sistotremastrum</taxon>
    </lineage>
</organism>
<evidence type="ECO:0000313" key="3">
    <source>
        <dbReference type="Proteomes" id="UP000076798"/>
    </source>
</evidence>
<dbReference type="AlphaFoldDB" id="A0A166DGK0"/>